<evidence type="ECO:0000313" key="3">
    <source>
        <dbReference type="Proteomes" id="UP000646827"/>
    </source>
</evidence>
<reference evidence="2 3" key="1">
    <citation type="submission" date="2020-12" db="EMBL/GenBank/DDBJ databases">
        <title>Metabolic potential, ecology and presence of endohyphal bacteria is reflected in genomic diversity of Mucoromycotina.</title>
        <authorList>
            <person name="Muszewska A."/>
            <person name="Okrasinska A."/>
            <person name="Steczkiewicz K."/>
            <person name="Drgas O."/>
            <person name="Orlowska M."/>
            <person name="Perlinska-Lenart U."/>
            <person name="Aleksandrzak-Piekarczyk T."/>
            <person name="Szatraj K."/>
            <person name="Zielenkiewicz U."/>
            <person name="Pilsyk S."/>
            <person name="Malc E."/>
            <person name="Mieczkowski P."/>
            <person name="Kruszewska J.S."/>
            <person name="Biernat P."/>
            <person name="Pawlowska J."/>
        </authorList>
    </citation>
    <scope>NUCLEOTIDE SEQUENCE [LARGE SCALE GENOMIC DNA]</scope>
    <source>
        <strain evidence="2 3">CBS 142.35</strain>
    </source>
</reference>
<evidence type="ECO:0000313" key="2">
    <source>
        <dbReference type="EMBL" id="KAG2221912.1"/>
    </source>
</evidence>
<dbReference type="Proteomes" id="UP000646827">
    <property type="component" value="Unassembled WGS sequence"/>
</dbReference>
<gene>
    <name evidence="2" type="ORF">INT45_013248</name>
</gene>
<comment type="caution">
    <text evidence="2">The sequence shown here is derived from an EMBL/GenBank/DDBJ whole genome shotgun (WGS) entry which is preliminary data.</text>
</comment>
<feature type="region of interest" description="Disordered" evidence="1">
    <location>
        <begin position="39"/>
        <end position="58"/>
    </location>
</feature>
<sequence>MRPAAIGLDVLERDPYTFLSYPPTPTLSPTKISIYDDIEDASGSTNNDMENKTSQDSKRKIDGAIIPYCKERVLQTIIDANQQQQNR</sequence>
<dbReference type="EMBL" id="JAEPRB010000096">
    <property type="protein sequence ID" value="KAG2221912.1"/>
    <property type="molecule type" value="Genomic_DNA"/>
</dbReference>
<accession>A0A8H7S2X8</accession>
<protein>
    <submittedName>
        <fullName evidence="2">Uncharacterized protein</fullName>
    </submittedName>
</protein>
<keyword evidence="3" id="KW-1185">Reference proteome</keyword>
<evidence type="ECO:0000256" key="1">
    <source>
        <dbReference type="SAM" id="MobiDB-lite"/>
    </source>
</evidence>
<dbReference type="AlphaFoldDB" id="A0A8H7S2X8"/>
<feature type="compositionally biased region" description="Basic and acidic residues" evidence="1">
    <location>
        <begin position="49"/>
        <end position="58"/>
    </location>
</feature>
<name>A0A8H7S2X8_9FUNG</name>
<organism evidence="2 3">
    <name type="scientific">Circinella minor</name>
    <dbReference type="NCBI Taxonomy" id="1195481"/>
    <lineage>
        <taxon>Eukaryota</taxon>
        <taxon>Fungi</taxon>
        <taxon>Fungi incertae sedis</taxon>
        <taxon>Mucoromycota</taxon>
        <taxon>Mucoromycotina</taxon>
        <taxon>Mucoromycetes</taxon>
        <taxon>Mucorales</taxon>
        <taxon>Lichtheimiaceae</taxon>
        <taxon>Circinella</taxon>
    </lineage>
</organism>
<proteinExistence type="predicted"/>